<dbReference type="Proteomes" id="UP000070657">
    <property type="component" value="Unassembled WGS sequence"/>
</dbReference>
<sequence length="77" mass="9222">MPPYDETEGREYCDYHLHHGEDVGVPISELVDLLREKGFEVIEDRKYLTYGTDKKNPLYFVLKPFIDTEWLFIGRKR</sequence>
<evidence type="ECO:0000313" key="2">
    <source>
        <dbReference type="Proteomes" id="UP000070657"/>
    </source>
</evidence>
<accession>A0A133UEJ4</accession>
<comment type="caution">
    <text evidence="1">The sequence shown here is derived from an EMBL/GenBank/DDBJ whole genome shotgun (WGS) entry which is preliminary data.</text>
</comment>
<gene>
    <name evidence="1" type="ORF">AKJ66_03915</name>
</gene>
<proteinExistence type="predicted"/>
<reference evidence="1 2" key="1">
    <citation type="journal article" date="2016" name="Sci. Rep.">
        <title>Metabolic traits of an uncultured archaeal lineage -MSBL1- from brine pools of the Red Sea.</title>
        <authorList>
            <person name="Mwirichia R."/>
            <person name="Alam I."/>
            <person name="Rashid M."/>
            <person name="Vinu M."/>
            <person name="Ba-Alawi W."/>
            <person name="Anthony Kamau A."/>
            <person name="Kamanda Ngugi D."/>
            <person name="Goker M."/>
            <person name="Klenk H.P."/>
            <person name="Bajic V."/>
            <person name="Stingl U."/>
        </authorList>
    </citation>
    <scope>NUCLEOTIDE SEQUENCE [LARGE SCALE GENOMIC DNA]</scope>
    <source>
        <strain evidence="1">SCGC-AAA259E22</strain>
    </source>
</reference>
<dbReference type="EMBL" id="LHXP01000057">
    <property type="protein sequence ID" value="KXA92590.1"/>
    <property type="molecule type" value="Genomic_DNA"/>
</dbReference>
<name>A0A133UEJ4_9EURY</name>
<dbReference type="AlphaFoldDB" id="A0A133UEJ4"/>
<evidence type="ECO:0000313" key="1">
    <source>
        <dbReference type="EMBL" id="KXA92590.1"/>
    </source>
</evidence>
<keyword evidence="2" id="KW-1185">Reference proteome</keyword>
<organism evidence="1 2">
    <name type="scientific">candidate division MSBL1 archaeon SCGC-AAA259E22</name>
    <dbReference type="NCBI Taxonomy" id="1698265"/>
    <lineage>
        <taxon>Archaea</taxon>
        <taxon>Methanobacteriati</taxon>
        <taxon>Methanobacteriota</taxon>
        <taxon>candidate division MSBL1</taxon>
    </lineage>
</organism>
<protein>
    <submittedName>
        <fullName evidence="1">Uncharacterized protein</fullName>
    </submittedName>
</protein>